<feature type="binding site" evidence="1">
    <location>
        <position position="220"/>
    </location>
    <ligand>
        <name>Mg(2+)</name>
        <dbReference type="ChEBI" id="CHEBI:18420"/>
        <label>5</label>
    </ligand>
</feature>
<keyword evidence="1" id="KW-0067">ATP-binding</keyword>
<dbReference type="CDD" id="cd02194">
    <property type="entry name" value="ThiL"/>
    <property type="match status" value="1"/>
</dbReference>
<feature type="binding site" evidence="1">
    <location>
        <position position="217"/>
    </location>
    <ligand>
        <name>Mg(2+)</name>
        <dbReference type="ChEBI" id="CHEBI:18420"/>
        <label>3</label>
    </ligand>
</feature>
<keyword evidence="1" id="KW-0784">Thiamine biosynthesis</keyword>
<comment type="similarity">
    <text evidence="1">Belongs to the thiamine-monophosphate kinase family.</text>
</comment>
<feature type="binding site" evidence="1">
    <location>
        <position position="269"/>
    </location>
    <ligand>
        <name>substrate</name>
    </ligand>
</feature>
<comment type="function">
    <text evidence="1">Catalyzes the ATP-dependent phosphorylation of thiamine-monophosphate (TMP) to form thiamine-pyrophosphate (TPP), the active form of vitamin B1.</text>
</comment>
<feature type="binding site" evidence="1">
    <location>
        <position position="219"/>
    </location>
    <ligand>
        <name>ATP</name>
        <dbReference type="ChEBI" id="CHEBI:30616"/>
    </ligand>
</feature>
<dbReference type="InterPro" id="IPR016188">
    <property type="entry name" value="PurM-like_N"/>
</dbReference>
<comment type="miscellaneous">
    <text evidence="1">Reaction mechanism of ThiL seems to utilize a direct, inline transfer of the gamma-phosphate of ATP to TMP rather than a phosphorylated enzyme intermediate.</text>
</comment>
<keyword evidence="1" id="KW-0808">Transferase</keyword>
<keyword evidence="1" id="KW-0479">Metal-binding</keyword>
<name>A0ABN2LYS4_9MICO</name>
<sequence>MADLTEDELLAEVLPLLAGPRRDRLGPGDDAAILESAGAIVATTDTMVRGRDWRDDWSSPEDVAAKVLIANLADVAAMGAVPTSILCTLVLDPQTPVDWVLRFARGLGEQCRRYAVSVAGGDLSSAPAGVAMVTIAAFGELPGDPVLRSGARPGHVLAVTGPLGRSGVGLALLEGASAGGPVGGELPAAGVAHHLRPSSPLGQGPIAAAAGASAMLDVSDGLSRDAARLARASGVVLRIDGSALAPDLNWAETYLPRDLARACVLNGGEEHSLLATFPNAASVPAYWRVLGRVETVPDGANPQVFLDERPLAEAGWDHFHPAR</sequence>
<accession>A0ABN2LYS4</accession>
<dbReference type="GO" id="GO:0016301">
    <property type="term" value="F:kinase activity"/>
    <property type="evidence" value="ECO:0007669"/>
    <property type="project" value="UniProtKB-KW"/>
</dbReference>
<dbReference type="Gene3D" id="3.90.650.10">
    <property type="entry name" value="PurM-like C-terminal domain"/>
    <property type="match status" value="1"/>
</dbReference>
<organism evidence="4 5">
    <name type="scientific">Nostocoides veronense</name>
    <dbReference type="NCBI Taxonomy" id="330836"/>
    <lineage>
        <taxon>Bacteria</taxon>
        <taxon>Bacillati</taxon>
        <taxon>Actinomycetota</taxon>
        <taxon>Actinomycetes</taxon>
        <taxon>Micrococcales</taxon>
        <taxon>Intrasporangiaceae</taxon>
        <taxon>Nostocoides</taxon>
    </lineage>
</organism>
<dbReference type="SUPFAM" id="SSF55326">
    <property type="entry name" value="PurM N-terminal domain-like"/>
    <property type="match status" value="1"/>
</dbReference>
<evidence type="ECO:0000259" key="3">
    <source>
        <dbReference type="Pfam" id="PF02769"/>
    </source>
</evidence>
<gene>
    <name evidence="1" type="primary">thiL</name>
    <name evidence="4" type="ORF">GCM10009811_27210</name>
</gene>
<dbReference type="HAMAP" id="MF_02128">
    <property type="entry name" value="TMP_kinase"/>
    <property type="match status" value="1"/>
</dbReference>
<dbReference type="NCBIfam" id="TIGR01379">
    <property type="entry name" value="thiL"/>
    <property type="match status" value="1"/>
</dbReference>
<dbReference type="PANTHER" id="PTHR30270">
    <property type="entry name" value="THIAMINE-MONOPHOSPHATE KINASE"/>
    <property type="match status" value="1"/>
</dbReference>
<dbReference type="EC" id="2.7.4.16" evidence="1"/>
<proteinExistence type="inferred from homology"/>
<feature type="binding site" evidence="1">
    <location>
        <position position="30"/>
    </location>
    <ligand>
        <name>Mg(2+)</name>
        <dbReference type="ChEBI" id="CHEBI:18420"/>
        <label>3</label>
    </ligand>
</feature>
<dbReference type="InterPro" id="IPR010918">
    <property type="entry name" value="PurM-like_C_dom"/>
</dbReference>
<dbReference type="SUPFAM" id="SSF56042">
    <property type="entry name" value="PurM C-terminal domain-like"/>
    <property type="match status" value="1"/>
</dbReference>
<dbReference type="PIRSF" id="PIRSF005303">
    <property type="entry name" value="Thiam_monoph_kin"/>
    <property type="match status" value="1"/>
</dbReference>
<feature type="binding site" evidence="1">
    <location>
        <position position="44"/>
    </location>
    <ligand>
        <name>Mg(2+)</name>
        <dbReference type="ChEBI" id="CHEBI:18420"/>
        <label>1</label>
    </ligand>
</feature>
<feature type="binding site" evidence="1">
    <location>
        <position position="52"/>
    </location>
    <ligand>
        <name>substrate</name>
    </ligand>
</feature>
<feature type="binding site" evidence="1">
    <location>
        <position position="74"/>
    </location>
    <ligand>
        <name>Mg(2+)</name>
        <dbReference type="ChEBI" id="CHEBI:18420"/>
        <label>2</label>
    </ligand>
</feature>
<comment type="pathway">
    <text evidence="1">Cofactor biosynthesis; thiamine diphosphate biosynthesis; thiamine diphosphate from thiamine phosphate: step 1/1.</text>
</comment>
<reference evidence="4 5" key="1">
    <citation type="journal article" date="2019" name="Int. J. Syst. Evol. Microbiol.">
        <title>The Global Catalogue of Microorganisms (GCM) 10K type strain sequencing project: providing services to taxonomists for standard genome sequencing and annotation.</title>
        <authorList>
            <consortium name="The Broad Institute Genomics Platform"/>
            <consortium name="The Broad Institute Genome Sequencing Center for Infectious Disease"/>
            <person name="Wu L."/>
            <person name="Ma J."/>
        </authorList>
    </citation>
    <scope>NUCLEOTIDE SEQUENCE [LARGE SCALE GENOMIC DNA]</scope>
    <source>
        <strain evidence="4 5">JCM 15592</strain>
    </source>
</reference>
<keyword evidence="1" id="KW-0547">Nucleotide-binding</keyword>
<keyword evidence="1" id="KW-0460">Magnesium</keyword>
<keyword evidence="5" id="KW-1185">Reference proteome</keyword>
<feature type="binding site" evidence="1">
    <location>
        <position position="74"/>
    </location>
    <ligand>
        <name>Mg(2+)</name>
        <dbReference type="ChEBI" id="CHEBI:18420"/>
        <label>4</label>
    </ligand>
</feature>
<feature type="binding site" evidence="1">
    <location>
        <position position="30"/>
    </location>
    <ligand>
        <name>Mg(2+)</name>
        <dbReference type="ChEBI" id="CHEBI:18420"/>
        <label>4</label>
    </ligand>
</feature>
<dbReference type="InterPro" id="IPR006283">
    <property type="entry name" value="ThiL-like"/>
</dbReference>
<dbReference type="EMBL" id="BAAAPO010000042">
    <property type="protein sequence ID" value="GAA1801984.1"/>
    <property type="molecule type" value="Genomic_DNA"/>
</dbReference>
<feature type="binding site" evidence="1">
    <location>
        <position position="74"/>
    </location>
    <ligand>
        <name>Mg(2+)</name>
        <dbReference type="ChEBI" id="CHEBI:18420"/>
        <label>3</label>
    </ligand>
</feature>
<dbReference type="InterPro" id="IPR036921">
    <property type="entry name" value="PurM-like_N_sf"/>
</dbReference>
<dbReference type="Pfam" id="PF00586">
    <property type="entry name" value="AIRS"/>
    <property type="match status" value="1"/>
</dbReference>
<dbReference type="Proteomes" id="UP001499938">
    <property type="component" value="Unassembled WGS sequence"/>
</dbReference>
<protein>
    <recommendedName>
        <fullName evidence="1">Thiamine-monophosphate kinase</fullName>
        <shortName evidence="1">TMP kinase</shortName>
        <shortName evidence="1">Thiamine-phosphate kinase</shortName>
        <ecNumber evidence="1">2.7.4.16</ecNumber>
    </recommendedName>
</protein>
<dbReference type="Gene3D" id="3.30.1330.10">
    <property type="entry name" value="PurM-like, N-terminal domain"/>
    <property type="match status" value="1"/>
</dbReference>
<feature type="binding site" evidence="1">
    <location>
        <position position="148"/>
    </location>
    <ligand>
        <name>ATP</name>
        <dbReference type="ChEBI" id="CHEBI:30616"/>
    </ligand>
</feature>
<feature type="binding site" evidence="1">
    <location>
        <position position="43"/>
    </location>
    <ligand>
        <name>Mg(2+)</name>
        <dbReference type="ChEBI" id="CHEBI:18420"/>
        <label>4</label>
    </ligand>
</feature>
<feature type="binding site" evidence="1">
    <location>
        <position position="45"/>
    </location>
    <ligand>
        <name>Mg(2+)</name>
        <dbReference type="ChEBI" id="CHEBI:18420"/>
        <label>2</label>
    </ligand>
</feature>
<dbReference type="Pfam" id="PF02769">
    <property type="entry name" value="AIRS_C"/>
    <property type="match status" value="1"/>
</dbReference>
<evidence type="ECO:0000256" key="1">
    <source>
        <dbReference type="HAMAP-Rule" id="MF_02128"/>
    </source>
</evidence>
<keyword evidence="1 4" id="KW-0418">Kinase</keyword>
<feature type="binding site" evidence="1">
    <location>
        <position position="122"/>
    </location>
    <ligand>
        <name>Mg(2+)</name>
        <dbReference type="ChEBI" id="CHEBI:18420"/>
        <label>1</label>
    </ligand>
</feature>
<feature type="binding site" evidence="1">
    <location>
        <position position="316"/>
    </location>
    <ligand>
        <name>substrate</name>
    </ligand>
</feature>
<dbReference type="PANTHER" id="PTHR30270:SF0">
    <property type="entry name" value="THIAMINE-MONOPHOSPHATE KINASE"/>
    <property type="match status" value="1"/>
</dbReference>
<feature type="domain" description="PurM-like N-terminal" evidence="2">
    <location>
        <begin position="28"/>
        <end position="140"/>
    </location>
</feature>
<comment type="caution">
    <text evidence="4">The sequence shown here is derived from an EMBL/GenBank/DDBJ whole genome shotgun (WGS) entry which is preliminary data.</text>
</comment>
<comment type="catalytic activity">
    <reaction evidence="1">
        <text>thiamine phosphate + ATP = thiamine diphosphate + ADP</text>
        <dbReference type="Rhea" id="RHEA:15913"/>
        <dbReference type="ChEBI" id="CHEBI:30616"/>
        <dbReference type="ChEBI" id="CHEBI:37575"/>
        <dbReference type="ChEBI" id="CHEBI:58937"/>
        <dbReference type="ChEBI" id="CHEBI:456216"/>
        <dbReference type="EC" id="2.7.4.16"/>
    </reaction>
</comment>
<comment type="caution">
    <text evidence="1">Lacks conserved residue(s) required for the propagation of feature annotation.</text>
</comment>
<feature type="binding site" evidence="1">
    <location>
        <begin position="121"/>
        <end position="122"/>
    </location>
    <ligand>
        <name>ATP</name>
        <dbReference type="ChEBI" id="CHEBI:30616"/>
    </ligand>
</feature>
<evidence type="ECO:0000259" key="2">
    <source>
        <dbReference type="Pfam" id="PF00586"/>
    </source>
</evidence>
<feature type="domain" description="PurM-like C-terminal" evidence="3">
    <location>
        <begin position="152"/>
        <end position="252"/>
    </location>
</feature>
<evidence type="ECO:0000313" key="4">
    <source>
        <dbReference type="EMBL" id="GAA1801984.1"/>
    </source>
</evidence>
<dbReference type="InterPro" id="IPR036676">
    <property type="entry name" value="PurM-like_C_sf"/>
</dbReference>
<feature type="binding site" evidence="1">
    <location>
        <position position="45"/>
    </location>
    <ligand>
        <name>Mg(2+)</name>
        <dbReference type="ChEBI" id="CHEBI:18420"/>
        <label>1</label>
    </ligand>
</feature>
<evidence type="ECO:0000313" key="5">
    <source>
        <dbReference type="Proteomes" id="UP001499938"/>
    </source>
</evidence>